<dbReference type="eggNOG" id="ENOG502R2TT">
    <property type="taxonomic scope" value="Eukaryota"/>
</dbReference>
<dbReference type="AGR" id="WB:WBGene00005757"/>
<dbReference type="HOGENOM" id="CLU_043715_2_0_1"/>
<evidence type="ECO:0000313" key="4">
    <source>
        <dbReference type="WormBase" id="ZC482.6"/>
    </source>
</evidence>
<keyword evidence="1" id="KW-0812">Transmembrane</keyword>
<dbReference type="OMA" id="CTRISSW"/>
<sequence length="376" mass="43138">MATVPKKYIATTIGTSRDESGGSLKFLFENLFKNHYDKIVFLLATFNTLYVIASFSGFFLNMVHLAVLTRKALRTNLVYTVMIGICLNDLIQCFCTICNLFMEWNIVYKVEDCEEKPYFHILTDILAETVQYMSRRCSSLLGLFIAGFRTISVLYPMSNVARLNIKTGYFIIFLISGLCAGWSAFYFSQIKIYKVDRCSNVRTYLDTPPTPSYMPYTLEKGKHVLTFQVLDGAMALLVDLLYIILVILLLVKLHMTARIRKNISSDKSTNTSKLLTLMACSFCCSETLYGSFFFADRFMLYGYNDRRFFEQAQSFVLTFQIFNSVAHCFICFFLSSQYRETVKTMIRIKTPPTVMVLESSVHPTTRETSKTSNLVI</sequence>
<evidence type="ECO:0000313" key="3">
    <source>
        <dbReference type="Proteomes" id="UP000001940"/>
    </source>
</evidence>
<organism evidence="2 3">
    <name type="scientific">Caenorhabditis elegans</name>
    <dbReference type="NCBI Taxonomy" id="6239"/>
    <lineage>
        <taxon>Eukaryota</taxon>
        <taxon>Metazoa</taxon>
        <taxon>Ecdysozoa</taxon>
        <taxon>Nematoda</taxon>
        <taxon>Chromadorea</taxon>
        <taxon>Rhabditida</taxon>
        <taxon>Rhabditina</taxon>
        <taxon>Rhabditomorpha</taxon>
        <taxon>Rhabditoidea</taxon>
        <taxon>Rhabditidae</taxon>
        <taxon>Peloderinae</taxon>
        <taxon>Caenorhabditis</taxon>
    </lineage>
</organism>
<dbReference type="GO" id="GO:0008528">
    <property type="term" value="F:G protein-coupled peptide receptor activity"/>
    <property type="evidence" value="ECO:0007669"/>
    <property type="project" value="InterPro"/>
</dbReference>
<dbReference type="EMBL" id="BX284603">
    <property type="protein sequence ID" value="CAB07720.2"/>
    <property type="molecule type" value="Genomic_DNA"/>
</dbReference>
<keyword evidence="3" id="KW-1185">Reference proteome</keyword>
<dbReference type="PhylomeDB" id="O18277"/>
<dbReference type="OrthoDB" id="5818258at2759"/>
<dbReference type="InterPro" id="IPR019427">
    <property type="entry name" value="7TM_GPCR_serpentine_rcpt_Srw"/>
</dbReference>
<proteinExistence type="predicted"/>
<dbReference type="PANTHER" id="PTHR47321">
    <property type="entry name" value="SERPENTINE RECEPTOR, CLASS W"/>
    <property type="match status" value="1"/>
</dbReference>
<keyword evidence="1" id="KW-0472">Membrane</keyword>
<evidence type="ECO:0000313" key="2">
    <source>
        <dbReference type="EMBL" id="CAB07720.2"/>
    </source>
</evidence>
<protein>
    <submittedName>
        <fullName evidence="2">G_PROTEIN_RECEP_F1_2 domain-containing protein</fullName>
    </submittedName>
</protein>
<feature type="transmembrane region" description="Helical" evidence="1">
    <location>
        <begin position="233"/>
        <end position="253"/>
    </location>
</feature>
<dbReference type="Proteomes" id="UP000001940">
    <property type="component" value="Chromosome III"/>
</dbReference>
<reference evidence="2 3" key="1">
    <citation type="journal article" date="1998" name="Science">
        <title>Genome sequence of the nematode C. elegans: a platform for investigating biology.</title>
        <authorList>
            <consortium name="The C. elegans sequencing consortium"/>
            <person name="Sulson J.E."/>
            <person name="Waterston R."/>
        </authorList>
    </citation>
    <scope>NUCLEOTIDE SEQUENCE [LARGE SCALE GENOMIC DNA]</scope>
    <source>
        <strain evidence="2 3">Bristol N2</strain>
    </source>
</reference>
<dbReference type="PIR" id="T27615">
    <property type="entry name" value="T27615"/>
</dbReference>
<gene>
    <name evidence="2 4" type="primary">srw-10</name>
    <name evidence="2" type="ORF">CELE_ZC482.6</name>
    <name evidence="4" type="ORF">ZC482.6</name>
</gene>
<name>O18277_CAEEL</name>
<dbReference type="SMR" id="O18277"/>
<dbReference type="GeneID" id="191187"/>
<dbReference type="Gene3D" id="1.20.1070.10">
    <property type="entry name" value="Rhodopsin 7-helix transmembrane proteins"/>
    <property type="match status" value="1"/>
</dbReference>
<dbReference type="UCSC" id="ZC482.6">
    <property type="organism name" value="c. elegans"/>
</dbReference>
<feature type="transmembrane region" description="Helical" evidence="1">
    <location>
        <begin position="169"/>
        <end position="187"/>
    </location>
</feature>
<dbReference type="PaxDb" id="6239-ZC482.6"/>
<dbReference type="AlphaFoldDB" id="O18277"/>
<dbReference type="SUPFAM" id="SSF81321">
    <property type="entry name" value="Family A G protein-coupled receptor-like"/>
    <property type="match status" value="1"/>
</dbReference>
<feature type="transmembrane region" description="Helical" evidence="1">
    <location>
        <begin position="77"/>
        <end position="102"/>
    </location>
</feature>
<dbReference type="KEGG" id="cel:CELE_ZC482.6"/>
<keyword evidence="1" id="KW-1133">Transmembrane helix</keyword>
<dbReference type="CTD" id="191187"/>
<dbReference type="FunCoup" id="O18277">
    <property type="interactions" value="173"/>
</dbReference>
<dbReference type="RefSeq" id="NP_499658.2">
    <property type="nucleotide sequence ID" value="NM_067257.2"/>
</dbReference>
<dbReference type="InParanoid" id="O18277"/>
<dbReference type="PANTHER" id="PTHR47321:SF1">
    <property type="entry name" value="G-PROTEIN COUPLED RECEPTORS FAMILY 1 PROFILE DOMAIN-CONTAINING PROTEIN-RELATED"/>
    <property type="match status" value="1"/>
</dbReference>
<feature type="transmembrane region" description="Helical" evidence="1">
    <location>
        <begin position="274"/>
        <end position="295"/>
    </location>
</feature>
<accession>O18277</accession>
<dbReference type="WormBase" id="ZC482.6">
    <property type="protein sequence ID" value="CE33901"/>
    <property type="gene ID" value="WBGene00005757"/>
    <property type="gene designation" value="srw-10"/>
</dbReference>
<feature type="transmembrane region" description="Helical" evidence="1">
    <location>
        <begin position="39"/>
        <end position="65"/>
    </location>
</feature>
<feature type="transmembrane region" description="Helical" evidence="1">
    <location>
        <begin position="315"/>
        <end position="335"/>
    </location>
</feature>
<dbReference type="Pfam" id="PF10324">
    <property type="entry name" value="7TM_GPCR_Srw"/>
    <property type="match status" value="1"/>
</dbReference>
<evidence type="ECO:0000256" key="1">
    <source>
        <dbReference type="SAM" id="Phobius"/>
    </source>
</evidence>